<dbReference type="NCBIfam" id="NF008653">
    <property type="entry name" value="PRK11650.1"/>
    <property type="match status" value="1"/>
</dbReference>
<dbReference type="InterPro" id="IPR017871">
    <property type="entry name" value="ABC_transporter-like_CS"/>
</dbReference>
<evidence type="ECO:0000313" key="5">
    <source>
        <dbReference type="EMBL" id="GHH97809.1"/>
    </source>
</evidence>
<evidence type="ECO:0000256" key="2">
    <source>
        <dbReference type="ARBA" id="ARBA00022741"/>
    </source>
</evidence>
<reference evidence="5 6" key="1">
    <citation type="journal article" date="2022" name="Int. J. Syst. Evol. Microbiol.">
        <title>Neobacillus kokaensis sp. nov., isolated from soil.</title>
        <authorList>
            <person name="Yuki K."/>
            <person name="Matsubara H."/>
            <person name="Yamaguchi S."/>
        </authorList>
    </citation>
    <scope>NUCLEOTIDE SEQUENCE [LARGE SCALE GENOMIC DNA]</scope>
    <source>
        <strain evidence="5 6">LOB 377</strain>
    </source>
</reference>
<dbReference type="InterPro" id="IPR027417">
    <property type="entry name" value="P-loop_NTPase"/>
</dbReference>
<dbReference type="SUPFAM" id="SSF52540">
    <property type="entry name" value="P-loop containing nucleoside triphosphate hydrolases"/>
    <property type="match status" value="1"/>
</dbReference>
<accession>A0ABQ3MZR8</accession>
<dbReference type="InterPro" id="IPR047641">
    <property type="entry name" value="ABC_transpr_MalK/UgpC-like"/>
</dbReference>
<evidence type="ECO:0000256" key="1">
    <source>
        <dbReference type="ARBA" id="ARBA00022448"/>
    </source>
</evidence>
<dbReference type="Gene3D" id="2.40.50.100">
    <property type="match status" value="1"/>
</dbReference>
<keyword evidence="3 5" id="KW-0067">ATP-binding</keyword>
<dbReference type="InterPro" id="IPR013611">
    <property type="entry name" value="Transp-assoc_OB_typ2"/>
</dbReference>
<dbReference type="SMART" id="SM00382">
    <property type="entry name" value="AAA"/>
    <property type="match status" value="1"/>
</dbReference>
<dbReference type="RefSeq" id="WP_191271023.1">
    <property type="nucleotide sequence ID" value="NZ_BNDS01000004.1"/>
</dbReference>
<dbReference type="Gene3D" id="2.40.50.140">
    <property type="entry name" value="Nucleic acid-binding proteins"/>
    <property type="match status" value="1"/>
</dbReference>
<proteinExistence type="predicted"/>
<dbReference type="Proteomes" id="UP000637074">
    <property type="component" value="Unassembled WGS sequence"/>
</dbReference>
<comment type="caution">
    <text evidence="5">The sequence shown here is derived from an EMBL/GenBank/DDBJ whole genome shotgun (WGS) entry which is preliminary data.</text>
</comment>
<sequence length="372" mass="42861">MARILLNNVTKRYGKFKELAVDNFNMDIKDQEFLVFLGPSGCGKSTTLRMVAGLEDISEGEIYIGDTLVNDYPPKDRDISMVFQNYALYPNLTVYENIAFGLRIRKMPKHEIEAAVKRAADVLEIGNFLNRKPRELSGGQRQRVALGRAIVRSPQAFLMDEPLSNLDAKLRVQMRAEIIRLHRTIGVTTIYVTHDQIEAMTMGDRIVVMNKGVIQQVDTPEQIYHKPQNLFVAKFIGNQPMNFFEGTIEEINGYLTFSTQTFSIRLTDKQTKMFNQLRGVSYNIIMGIRPEYMSFEKEMFDVYPNAVLKGVLQFNEFIGSDHYYHLDSQGRESFTVRAHPRFSYREGEEVRVAIDMEKVLFFDSKTEKLLTI</sequence>
<keyword evidence="2" id="KW-0547">Nucleotide-binding</keyword>
<evidence type="ECO:0000259" key="4">
    <source>
        <dbReference type="PROSITE" id="PS50893"/>
    </source>
</evidence>
<gene>
    <name evidence="5" type="primary">msmX_1</name>
    <name evidence="5" type="ORF">AM1BK_13520</name>
</gene>
<keyword evidence="6" id="KW-1185">Reference proteome</keyword>
<dbReference type="SUPFAM" id="SSF50331">
    <property type="entry name" value="MOP-like"/>
    <property type="match status" value="1"/>
</dbReference>
<dbReference type="InterPro" id="IPR008995">
    <property type="entry name" value="Mo/tungstate-bd_C_term_dom"/>
</dbReference>
<dbReference type="PANTHER" id="PTHR43875">
    <property type="entry name" value="MALTODEXTRIN IMPORT ATP-BINDING PROTEIN MSMX"/>
    <property type="match status" value="1"/>
</dbReference>
<keyword evidence="1" id="KW-0813">Transport</keyword>
<dbReference type="InterPro" id="IPR003593">
    <property type="entry name" value="AAA+_ATPase"/>
</dbReference>
<feature type="domain" description="ABC transporter" evidence="4">
    <location>
        <begin position="4"/>
        <end position="236"/>
    </location>
</feature>
<dbReference type="PROSITE" id="PS00211">
    <property type="entry name" value="ABC_TRANSPORTER_1"/>
    <property type="match status" value="1"/>
</dbReference>
<dbReference type="GO" id="GO:0005524">
    <property type="term" value="F:ATP binding"/>
    <property type="evidence" value="ECO:0007669"/>
    <property type="project" value="UniProtKB-KW"/>
</dbReference>
<dbReference type="InterPro" id="IPR012340">
    <property type="entry name" value="NA-bd_OB-fold"/>
</dbReference>
<organism evidence="5 6">
    <name type="scientific">Neobacillus kokaensis</name>
    <dbReference type="NCBI Taxonomy" id="2759023"/>
    <lineage>
        <taxon>Bacteria</taxon>
        <taxon>Bacillati</taxon>
        <taxon>Bacillota</taxon>
        <taxon>Bacilli</taxon>
        <taxon>Bacillales</taxon>
        <taxon>Bacillaceae</taxon>
        <taxon>Neobacillus</taxon>
    </lineage>
</organism>
<dbReference type="Gene3D" id="3.40.50.300">
    <property type="entry name" value="P-loop containing nucleotide triphosphate hydrolases"/>
    <property type="match status" value="1"/>
</dbReference>
<dbReference type="CDD" id="cd03301">
    <property type="entry name" value="ABC_MalK_N"/>
    <property type="match status" value="1"/>
</dbReference>
<dbReference type="EMBL" id="BNDS01000004">
    <property type="protein sequence ID" value="GHH97809.1"/>
    <property type="molecule type" value="Genomic_DNA"/>
</dbReference>
<dbReference type="InterPro" id="IPR003439">
    <property type="entry name" value="ABC_transporter-like_ATP-bd"/>
</dbReference>
<dbReference type="Pfam" id="PF08402">
    <property type="entry name" value="TOBE_2"/>
    <property type="match status" value="1"/>
</dbReference>
<evidence type="ECO:0000313" key="6">
    <source>
        <dbReference type="Proteomes" id="UP000637074"/>
    </source>
</evidence>
<dbReference type="Pfam" id="PF00005">
    <property type="entry name" value="ABC_tran"/>
    <property type="match status" value="1"/>
</dbReference>
<dbReference type="PANTHER" id="PTHR43875:SF1">
    <property type="entry name" value="OSMOPROTECTIVE COMPOUNDS UPTAKE ATP-BINDING PROTEIN GGTA"/>
    <property type="match status" value="1"/>
</dbReference>
<evidence type="ECO:0000256" key="3">
    <source>
        <dbReference type="ARBA" id="ARBA00022840"/>
    </source>
</evidence>
<dbReference type="InterPro" id="IPR015855">
    <property type="entry name" value="ABC_transpr_MalK-like"/>
</dbReference>
<dbReference type="PROSITE" id="PS50893">
    <property type="entry name" value="ABC_TRANSPORTER_2"/>
    <property type="match status" value="1"/>
</dbReference>
<protein>
    <submittedName>
        <fullName evidence="5">ABC transporter ATP-binding protein</fullName>
    </submittedName>
</protein>
<name>A0ABQ3MZR8_9BACI</name>